<protein>
    <recommendedName>
        <fullName evidence="1">Endonuclease/exonuclease/phosphatase domain-containing protein</fullName>
    </recommendedName>
</protein>
<dbReference type="InterPro" id="IPR036691">
    <property type="entry name" value="Endo/exonu/phosph_ase_sf"/>
</dbReference>
<reference evidence="3" key="1">
    <citation type="submission" date="2021-02" db="EMBL/GenBank/DDBJ databases">
        <authorList>
            <person name="Nowell W R."/>
        </authorList>
    </citation>
    <scope>NUCLEOTIDE SEQUENCE</scope>
</reference>
<dbReference type="Proteomes" id="UP000663868">
    <property type="component" value="Unassembled WGS sequence"/>
</dbReference>
<comment type="caution">
    <text evidence="3">The sequence shown here is derived from an EMBL/GenBank/DDBJ whole genome shotgun (WGS) entry which is preliminary data.</text>
</comment>
<dbReference type="SUPFAM" id="SSF56219">
    <property type="entry name" value="DNase I-like"/>
    <property type="match status" value="1"/>
</dbReference>
<gene>
    <name evidence="2" type="ORF">IZO911_LOCUS18904</name>
    <name evidence="3" type="ORF">KXQ929_LOCUS8973</name>
</gene>
<dbReference type="Pfam" id="PF12836">
    <property type="entry name" value="HHH_3"/>
    <property type="match status" value="2"/>
</dbReference>
<feature type="domain" description="Endonuclease/exonuclease/phosphatase" evidence="1">
    <location>
        <begin position="245"/>
        <end position="467"/>
    </location>
</feature>
<dbReference type="Pfam" id="PF03372">
    <property type="entry name" value="Exo_endo_phos"/>
    <property type="match status" value="1"/>
</dbReference>
<sequence length="506" mass="57235">MGLSNSCLPIKRNNAVSKSKSEQHHETVSNNAIKINEASEDVLLLLPGITRQLAHNIIQYRHVNDGFKQLNEVLEVDGITSKIFKLINNDITIDTLNPSSSNKKKEPINLNSASYNELRTVPGLTANLVKRIIKRRERKGSFRFIEDLLKIKGINYVILAAARPYLTIDRQQMSTSMSDSSVNNLYPTLTRNNHKTDTFSLASFLLETLPTELQTILISSPPRHPSSFHDNNNNNNINPNIFRFASWNLQQLTNDKVQNPGVREVICRVILANNFSLIGIQEIGNKEALDLIIKELNSPTIPLLKDWPNRNRGNWKYTMSDVAGQMFQGSEYLGFLYNESVGIELKQASLLSSKTYFTCSPYITIFRIYNKYELVFVNIHLETRRLDDNEIKALSVLIQAMKNTIKQKHIIIFGDFNNVPTAPEFQALVACNYSYTIQENKDVSAKTTQGSTCVHNIWLSEEAKALSTGNSGVVRDNLTSLWIPSGWTWGGLVSDHCPIWTEFDLS</sequence>
<dbReference type="PANTHER" id="PTHR21180:SF32">
    <property type="entry name" value="ENDONUCLEASE_EXONUCLEASE_PHOSPHATASE FAMILY DOMAIN-CONTAINING PROTEIN 1"/>
    <property type="match status" value="1"/>
</dbReference>
<evidence type="ECO:0000313" key="3">
    <source>
        <dbReference type="EMBL" id="CAF3670837.1"/>
    </source>
</evidence>
<dbReference type="Gene3D" id="1.10.150.320">
    <property type="entry name" value="Photosystem II 12 kDa extrinsic protein"/>
    <property type="match status" value="2"/>
</dbReference>
<proteinExistence type="predicted"/>
<evidence type="ECO:0000313" key="4">
    <source>
        <dbReference type="Proteomes" id="UP000663868"/>
    </source>
</evidence>
<dbReference type="InterPro" id="IPR010994">
    <property type="entry name" value="RuvA_2-like"/>
</dbReference>
<dbReference type="GO" id="GO:0003824">
    <property type="term" value="F:catalytic activity"/>
    <property type="evidence" value="ECO:0007669"/>
    <property type="project" value="InterPro"/>
</dbReference>
<dbReference type="InterPro" id="IPR051675">
    <property type="entry name" value="Endo/Exo/Phosphatase_dom_1"/>
</dbReference>
<dbReference type="InterPro" id="IPR005135">
    <property type="entry name" value="Endo/exonuclease/phosphatase"/>
</dbReference>
<dbReference type="PANTHER" id="PTHR21180">
    <property type="entry name" value="ENDONUCLEASE/EXONUCLEASE/PHOSPHATASE FAMILY DOMAIN-CONTAINING PROTEIN 1"/>
    <property type="match status" value="1"/>
</dbReference>
<evidence type="ECO:0000259" key="1">
    <source>
        <dbReference type="Pfam" id="PF03372"/>
    </source>
</evidence>
<dbReference type="AlphaFoldDB" id="A0A818SHD6"/>
<dbReference type="EMBL" id="CAJNOE010000185">
    <property type="protein sequence ID" value="CAF1024373.1"/>
    <property type="molecule type" value="Genomic_DNA"/>
</dbReference>
<dbReference type="EMBL" id="CAJOBB010000399">
    <property type="protein sequence ID" value="CAF3670837.1"/>
    <property type="molecule type" value="Genomic_DNA"/>
</dbReference>
<dbReference type="Gene3D" id="3.60.10.10">
    <property type="entry name" value="Endonuclease/exonuclease/phosphatase"/>
    <property type="match status" value="1"/>
</dbReference>
<organism evidence="3 4">
    <name type="scientific">Adineta steineri</name>
    <dbReference type="NCBI Taxonomy" id="433720"/>
    <lineage>
        <taxon>Eukaryota</taxon>
        <taxon>Metazoa</taxon>
        <taxon>Spiralia</taxon>
        <taxon>Gnathifera</taxon>
        <taxon>Rotifera</taxon>
        <taxon>Eurotatoria</taxon>
        <taxon>Bdelloidea</taxon>
        <taxon>Adinetida</taxon>
        <taxon>Adinetidae</taxon>
        <taxon>Adineta</taxon>
    </lineage>
</organism>
<dbReference type="Proteomes" id="UP000663860">
    <property type="component" value="Unassembled WGS sequence"/>
</dbReference>
<evidence type="ECO:0000313" key="2">
    <source>
        <dbReference type="EMBL" id="CAF1024373.1"/>
    </source>
</evidence>
<name>A0A818SHD6_9BILA</name>
<dbReference type="GO" id="GO:0005886">
    <property type="term" value="C:plasma membrane"/>
    <property type="evidence" value="ECO:0007669"/>
    <property type="project" value="TreeGrafter"/>
</dbReference>
<dbReference type="SUPFAM" id="SSF47781">
    <property type="entry name" value="RuvA domain 2-like"/>
    <property type="match status" value="2"/>
</dbReference>
<accession>A0A818SHD6</accession>